<dbReference type="RefSeq" id="WP_167303644.1">
    <property type="nucleotide sequence ID" value="NZ_JAASQR010000003.1"/>
</dbReference>
<feature type="domain" description="Glycosyltransferase subfamily 4-like N-terminal" evidence="2">
    <location>
        <begin position="17"/>
        <end position="174"/>
    </location>
</feature>
<organism evidence="3 4">
    <name type="scientific">Sphingobium vermicomposti</name>
    <dbReference type="NCBI Taxonomy" id="529005"/>
    <lineage>
        <taxon>Bacteria</taxon>
        <taxon>Pseudomonadati</taxon>
        <taxon>Pseudomonadota</taxon>
        <taxon>Alphaproteobacteria</taxon>
        <taxon>Sphingomonadales</taxon>
        <taxon>Sphingomonadaceae</taxon>
        <taxon>Sphingobium</taxon>
    </lineage>
</organism>
<reference evidence="3 4" key="1">
    <citation type="submission" date="2020-03" db="EMBL/GenBank/DDBJ databases">
        <title>Genomic Encyclopedia of Type Strains, Phase IV (KMG-IV): sequencing the most valuable type-strain genomes for metagenomic binning, comparative biology and taxonomic classification.</title>
        <authorList>
            <person name="Goeker M."/>
        </authorList>
    </citation>
    <scope>NUCLEOTIDE SEQUENCE [LARGE SCALE GENOMIC DNA]</scope>
    <source>
        <strain evidence="3 4">DSM 21299</strain>
    </source>
</reference>
<evidence type="ECO:0000313" key="3">
    <source>
        <dbReference type="EMBL" id="NIJ16991.1"/>
    </source>
</evidence>
<evidence type="ECO:0000313" key="4">
    <source>
        <dbReference type="Proteomes" id="UP000576821"/>
    </source>
</evidence>
<keyword evidence="4" id="KW-1185">Reference proteome</keyword>
<dbReference type="Gene3D" id="3.40.50.2000">
    <property type="entry name" value="Glycogen Phosphorylase B"/>
    <property type="match status" value="2"/>
</dbReference>
<comment type="caution">
    <text evidence="3">The sequence shown here is derived from an EMBL/GenBank/DDBJ whole genome shotgun (WGS) entry which is preliminary data.</text>
</comment>
<feature type="domain" description="Glycosyl transferase family 1" evidence="1">
    <location>
        <begin position="190"/>
        <end position="344"/>
    </location>
</feature>
<gene>
    <name evidence="3" type="ORF">FHS54_001980</name>
</gene>
<dbReference type="Pfam" id="PF13579">
    <property type="entry name" value="Glyco_trans_4_4"/>
    <property type="match status" value="1"/>
</dbReference>
<dbReference type="Pfam" id="PF00534">
    <property type="entry name" value="Glycos_transf_1"/>
    <property type="match status" value="1"/>
</dbReference>
<sequence>MNSPLSVAIYLYEPSDGGLDRVAILLANYLAGQGVRTELWMARTEGPLAGMIDPGVVVRRVAAASTVRGVAMLTQLPILRAMLRRHRPDIIFSPGNQSNLLVACAALGTRARAVGRISNPIVRPGTRGPSAWLRRKRFQLTAWLSCRTTVMGRADADLLAGECGAIRRKIALLPRPTVTPVLWQAGERRARARSGPRRELLAVGRLAPQKDHGTMLAALARIDGHDWRLRVAGQGPLLAALQQQCRELGIADRVEFLGFVGDPAQLAELYRSSELLLQSSRWEGLTATAIEALACGCQLVITDCTPNLREIVADAGQHPMVPVGNVAAFAAAIDWTLSRPADPDLARQAVRAYAVDEALAAHHRMFAQLKG</sequence>
<keyword evidence="3" id="KW-0808">Transferase</keyword>
<evidence type="ECO:0000259" key="2">
    <source>
        <dbReference type="Pfam" id="PF13579"/>
    </source>
</evidence>
<dbReference type="InterPro" id="IPR028098">
    <property type="entry name" value="Glyco_trans_4-like_N"/>
</dbReference>
<evidence type="ECO:0000259" key="1">
    <source>
        <dbReference type="Pfam" id="PF00534"/>
    </source>
</evidence>
<dbReference type="PANTHER" id="PTHR12526">
    <property type="entry name" value="GLYCOSYLTRANSFERASE"/>
    <property type="match status" value="1"/>
</dbReference>
<dbReference type="EMBL" id="JAASQR010000003">
    <property type="protein sequence ID" value="NIJ16991.1"/>
    <property type="molecule type" value="Genomic_DNA"/>
</dbReference>
<dbReference type="Proteomes" id="UP000576821">
    <property type="component" value="Unassembled WGS sequence"/>
</dbReference>
<name>A0A846M8D5_9SPHN</name>
<protein>
    <submittedName>
        <fullName evidence="3">Glycosyltransferase involved in cell wall biosynthesis</fullName>
    </submittedName>
</protein>
<dbReference type="SUPFAM" id="SSF53756">
    <property type="entry name" value="UDP-Glycosyltransferase/glycogen phosphorylase"/>
    <property type="match status" value="1"/>
</dbReference>
<dbReference type="InterPro" id="IPR001296">
    <property type="entry name" value="Glyco_trans_1"/>
</dbReference>
<proteinExistence type="predicted"/>
<dbReference type="CDD" id="cd03811">
    <property type="entry name" value="GT4_GT28_WabH-like"/>
    <property type="match status" value="1"/>
</dbReference>
<accession>A0A846M8D5</accession>
<dbReference type="AlphaFoldDB" id="A0A846M8D5"/>
<dbReference type="GO" id="GO:0016757">
    <property type="term" value="F:glycosyltransferase activity"/>
    <property type="evidence" value="ECO:0007669"/>
    <property type="project" value="InterPro"/>
</dbReference>